<evidence type="ECO:0000313" key="2">
    <source>
        <dbReference type="EMBL" id="GEX80263.1"/>
    </source>
</evidence>
<reference evidence="2" key="1">
    <citation type="journal article" date="2019" name="Sci. Rep.">
        <title>Draft genome of Tanacetum cinerariifolium, the natural source of mosquito coil.</title>
        <authorList>
            <person name="Yamashiro T."/>
            <person name="Shiraishi A."/>
            <person name="Satake H."/>
            <person name="Nakayama K."/>
        </authorList>
    </citation>
    <scope>NUCLEOTIDE SEQUENCE</scope>
</reference>
<gene>
    <name evidence="2" type="ORF">Tci_352238</name>
</gene>
<feature type="compositionally biased region" description="Basic and acidic residues" evidence="1">
    <location>
        <begin position="99"/>
        <end position="119"/>
    </location>
</feature>
<comment type="caution">
    <text evidence="2">The sequence shown here is derived from an EMBL/GenBank/DDBJ whole genome shotgun (WGS) entry which is preliminary data.</text>
</comment>
<proteinExistence type="predicted"/>
<feature type="region of interest" description="Disordered" evidence="1">
    <location>
        <begin position="1"/>
        <end position="23"/>
    </location>
</feature>
<evidence type="ECO:0000256" key="1">
    <source>
        <dbReference type="SAM" id="MobiDB-lite"/>
    </source>
</evidence>
<feature type="region of interest" description="Disordered" evidence="1">
    <location>
        <begin position="82"/>
        <end position="147"/>
    </location>
</feature>
<feature type="region of interest" description="Disordered" evidence="1">
    <location>
        <begin position="45"/>
        <end position="67"/>
    </location>
</feature>
<dbReference type="AlphaFoldDB" id="A0A699HBC1"/>
<feature type="compositionally biased region" description="Basic and acidic residues" evidence="1">
    <location>
        <begin position="54"/>
        <end position="64"/>
    </location>
</feature>
<organism evidence="2">
    <name type="scientific">Tanacetum cinerariifolium</name>
    <name type="common">Dalmatian daisy</name>
    <name type="synonym">Chrysanthemum cinerariifolium</name>
    <dbReference type="NCBI Taxonomy" id="118510"/>
    <lineage>
        <taxon>Eukaryota</taxon>
        <taxon>Viridiplantae</taxon>
        <taxon>Streptophyta</taxon>
        <taxon>Embryophyta</taxon>
        <taxon>Tracheophyta</taxon>
        <taxon>Spermatophyta</taxon>
        <taxon>Magnoliopsida</taxon>
        <taxon>eudicotyledons</taxon>
        <taxon>Gunneridae</taxon>
        <taxon>Pentapetalae</taxon>
        <taxon>asterids</taxon>
        <taxon>campanulids</taxon>
        <taxon>Asterales</taxon>
        <taxon>Asteraceae</taxon>
        <taxon>Asteroideae</taxon>
        <taxon>Anthemideae</taxon>
        <taxon>Anthemidinae</taxon>
        <taxon>Tanacetum</taxon>
    </lineage>
</organism>
<protein>
    <submittedName>
        <fullName evidence="2">Myb domain protein 62</fullName>
    </submittedName>
</protein>
<name>A0A699HBC1_TANCI</name>
<dbReference type="EMBL" id="BKCJ010131082">
    <property type="protein sequence ID" value="GEX80263.1"/>
    <property type="molecule type" value="Genomic_DNA"/>
</dbReference>
<sequence length="262" mass="29320">MNHDDNTHHQSPHTPVFHHSTQLDLSIEKSRAMLNEYCNKQLTEKSGHRNIKQKLGESKAKADGDCGLSKVNEHTVVSGGVRGALPSMAPEPFRGKSRFITDKSSDASMKHKGLDKMDYSRSGPGKRVLKRSRGGSKKKRRNEYLEDHLEVNSPRTDIHINGPQSEEHIGSTSNGTTIMRKETRALSATKRNRLNNRKLVFDVDDCAGRIVGEDSQTFITKGGCLVRESAKFDGTTWRKQQPLLKTYIISKCTDGYVLCKLS</sequence>
<accession>A0A699HBC1</accession>
<feature type="compositionally biased region" description="Basic residues" evidence="1">
    <location>
        <begin position="127"/>
        <end position="141"/>
    </location>
</feature>
<feature type="region of interest" description="Disordered" evidence="1">
    <location>
        <begin position="154"/>
        <end position="173"/>
    </location>
</feature>